<dbReference type="InterPro" id="IPR000639">
    <property type="entry name" value="Epox_hydrolase-like"/>
</dbReference>
<dbReference type="Pfam" id="PF00561">
    <property type="entry name" value="Abhydrolase_1"/>
    <property type="match status" value="1"/>
</dbReference>
<dbReference type="SUPFAM" id="SSF53474">
    <property type="entry name" value="alpha/beta-Hydrolases"/>
    <property type="match status" value="1"/>
</dbReference>
<dbReference type="PANTHER" id="PTHR43689">
    <property type="entry name" value="HYDROLASE"/>
    <property type="match status" value="1"/>
</dbReference>
<comment type="caution">
    <text evidence="2">The sequence shown here is derived from an EMBL/GenBank/DDBJ whole genome shotgun (WGS) entry which is preliminary data.</text>
</comment>
<gene>
    <name evidence="2" type="ORF">JQ615_13105</name>
</gene>
<organism evidence="2 3">
    <name type="scientific">Bradyrhizobium jicamae</name>
    <dbReference type="NCBI Taxonomy" id="280332"/>
    <lineage>
        <taxon>Bacteria</taxon>
        <taxon>Pseudomonadati</taxon>
        <taxon>Pseudomonadota</taxon>
        <taxon>Alphaproteobacteria</taxon>
        <taxon>Hyphomicrobiales</taxon>
        <taxon>Nitrobacteraceae</taxon>
        <taxon>Bradyrhizobium</taxon>
    </lineage>
</organism>
<dbReference type="EMBL" id="JAFCJH010000011">
    <property type="protein sequence ID" value="MBR0796325.1"/>
    <property type="molecule type" value="Genomic_DNA"/>
</dbReference>
<reference evidence="3" key="1">
    <citation type="journal article" date="2021" name="ISME J.">
        <title>Evolutionary origin and ecological implication of a unique nif island in free-living Bradyrhizobium lineages.</title>
        <authorList>
            <person name="Tao J."/>
        </authorList>
    </citation>
    <scope>NUCLEOTIDE SEQUENCE [LARGE SCALE GENOMIC DNA]</scope>
    <source>
        <strain evidence="3">SZCCT0434</strain>
    </source>
</reference>
<dbReference type="Gene3D" id="3.40.50.1820">
    <property type="entry name" value="alpha/beta hydrolase"/>
    <property type="match status" value="1"/>
</dbReference>
<keyword evidence="2" id="KW-0378">Hydrolase</keyword>
<dbReference type="Proteomes" id="UP001315278">
    <property type="component" value="Unassembled WGS sequence"/>
</dbReference>
<feature type="domain" description="AB hydrolase-1" evidence="1">
    <location>
        <begin position="72"/>
        <end position="311"/>
    </location>
</feature>
<sequence length="332" mass="34804">MMGLLRRIATGGVVSLVVVAGIVAAGLGALRLAAHIRETETAADAAPADGKFIDSGHGRIFVMDPGPAGGIPVVLFHGTAAWSGLWWRTTAALKNEGYRPIAPDLPPFGYSERQGGYTRSEQAARIDGMLTALGAGRAVVVGHSFGAGAALEYVLRHPDRTIGLVLVDAALGLTQAPSDAPEILDNRPLRELLVSATATNPLATHVLLSKLIYRKQAADDATLDILKAPMRVAGTTSHIADWLLYFAGSDRAALSSSRAEVARIAVPVAMIWGDRDDVTPLAQANDFRSLVPRASLKVLSDVGHIPQIEDPNVFNAALIAAIGGIVAADRAR</sequence>
<dbReference type="PRINTS" id="PR00412">
    <property type="entry name" value="EPOXHYDRLASE"/>
</dbReference>
<protein>
    <submittedName>
        <fullName evidence="2">Alpha/beta hydrolase</fullName>
    </submittedName>
</protein>
<dbReference type="InterPro" id="IPR029058">
    <property type="entry name" value="AB_hydrolase_fold"/>
</dbReference>
<proteinExistence type="predicted"/>
<dbReference type="GO" id="GO:0016787">
    <property type="term" value="F:hydrolase activity"/>
    <property type="evidence" value="ECO:0007669"/>
    <property type="project" value="UniProtKB-KW"/>
</dbReference>
<dbReference type="PRINTS" id="PR00111">
    <property type="entry name" value="ABHYDROLASE"/>
</dbReference>
<name>A0ABS5FHR9_9BRAD</name>
<accession>A0ABS5FHR9</accession>
<evidence type="ECO:0000313" key="3">
    <source>
        <dbReference type="Proteomes" id="UP001315278"/>
    </source>
</evidence>
<evidence type="ECO:0000313" key="2">
    <source>
        <dbReference type="EMBL" id="MBR0796325.1"/>
    </source>
</evidence>
<dbReference type="InterPro" id="IPR000073">
    <property type="entry name" value="AB_hydrolase_1"/>
</dbReference>
<keyword evidence="3" id="KW-1185">Reference proteome</keyword>
<evidence type="ECO:0000259" key="1">
    <source>
        <dbReference type="Pfam" id="PF00561"/>
    </source>
</evidence>
<dbReference type="PANTHER" id="PTHR43689:SF8">
    <property type="entry name" value="ALPHA_BETA-HYDROLASES SUPERFAMILY PROTEIN"/>
    <property type="match status" value="1"/>
</dbReference>